<dbReference type="PROSITE" id="PS51471">
    <property type="entry name" value="FE2OG_OXY"/>
    <property type="match status" value="1"/>
</dbReference>
<accession>A0A8T2RKI1</accession>
<keyword evidence="9" id="KW-1185">Reference proteome</keyword>
<dbReference type="GO" id="GO:0009685">
    <property type="term" value="P:gibberellin metabolic process"/>
    <property type="evidence" value="ECO:0007669"/>
    <property type="project" value="UniProtKB-ARBA"/>
</dbReference>
<feature type="domain" description="Fe2OG dioxygenase" evidence="7">
    <location>
        <begin position="225"/>
        <end position="325"/>
    </location>
</feature>
<proteinExistence type="inferred from homology"/>
<comment type="caution">
    <text evidence="8">The sequence shown here is derived from an EMBL/GenBank/DDBJ whole genome shotgun (WGS) entry which is preliminary data.</text>
</comment>
<comment type="similarity">
    <text evidence="6">Belongs to the iron/ascorbate-dependent oxidoreductase family.</text>
</comment>
<dbReference type="GO" id="GO:0046872">
    <property type="term" value="F:metal ion binding"/>
    <property type="evidence" value="ECO:0007669"/>
    <property type="project" value="UniProtKB-KW"/>
</dbReference>
<dbReference type="InterPro" id="IPR050231">
    <property type="entry name" value="Iron_ascorbate_oxido_reductase"/>
</dbReference>
<keyword evidence="3 6" id="KW-0560">Oxidoreductase</keyword>
<dbReference type="InterPro" id="IPR026992">
    <property type="entry name" value="DIOX_N"/>
</dbReference>
<keyword evidence="4 6" id="KW-0408">Iron</keyword>
<dbReference type="AlphaFoldDB" id="A0A8T2RKI1"/>
<evidence type="ECO:0000256" key="4">
    <source>
        <dbReference type="ARBA" id="ARBA00023004"/>
    </source>
</evidence>
<evidence type="ECO:0000259" key="7">
    <source>
        <dbReference type="PROSITE" id="PS51471"/>
    </source>
</evidence>
<dbReference type="InterPro" id="IPR044861">
    <property type="entry name" value="IPNS-like_FE2OG_OXY"/>
</dbReference>
<dbReference type="Pfam" id="PF14226">
    <property type="entry name" value="DIOX_N"/>
    <property type="match status" value="1"/>
</dbReference>
<evidence type="ECO:0000256" key="6">
    <source>
        <dbReference type="RuleBase" id="RU003682"/>
    </source>
</evidence>
<evidence type="ECO:0000256" key="1">
    <source>
        <dbReference type="ARBA" id="ARBA00001961"/>
    </source>
</evidence>
<dbReference type="EMBL" id="CM035431">
    <property type="protein sequence ID" value="KAH7297002.1"/>
    <property type="molecule type" value="Genomic_DNA"/>
</dbReference>
<dbReference type="Gene3D" id="2.60.120.330">
    <property type="entry name" value="B-lactam Antibiotic, Isopenicillin N Synthase, Chain"/>
    <property type="match status" value="1"/>
</dbReference>
<dbReference type="Proteomes" id="UP000825935">
    <property type="component" value="Chromosome 26"/>
</dbReference>
<protein>
    <recommendedName>
        <fullName evidence="7">Fe2OG dioxygenase domain-containing protein</fullName>
    </recommendedName>
</protein>
<sequence>MADSAHSFNSSILSMEAAALSTPHPPTSATAVFEPSLFSASSIPAAFVWSDAIQQNIATHQEQFIEVPTVDLALFREPSSSQRVAKIAADASAETGFFHVVNHGVDQTLIEKVHGHSQKFFELDLSTKQKACRLPGESFGYASSFTGRFSSRLPWKETMSVQPSPVSNIPLLLEKALGDEHKESSEVFTEYSREMMRVGLEVMEVLGMGLGLDRRSLRRYFEQPDNSSILRLNYYPPCQQPGLTFGTGPHTDPTALTLLHQDNVSGLQVLHKGTWLTVSPRYDAFVVNIGDTLMALTNHRYKSCIHRALVNNRQPRLSMAFFFNPGFDTTLSPPEQLVDEANPRVLPDFTWAKFLFFTQSVHRSGVNNLNSFNSWLAAQS</sequence>
<reference evidence="8" key="1">
    <citation type="submission" date="2021-08" db="EMBL/GenBank/DDBJ databases">
        <title>WGS assembly of Ceratopteris richardii.</title>
        <authorList>
            <person name="Marchant D.B."/>
            <person name="Chen G."/>
            <person name="Jenkins J."/>
            <person name="Shu S."/>
            <person name="Leebens-Mack J."/>
            <person name="Grimwood J."/>
            <person name="Schmutz J."/>
            <person name="Soltis P."/>
            <person name="Soltis D."/>
            <person name="Chen Z.-H."/>
        </authorList>
    </citation>
    <scope>NUCLEOTIDE SEQUENCE</scope>
    <source>
        <strain evidence="8">Whitten #5841</strain>
        <tissue evidence="8">Leaf</tissue>
    </source>
</reference>
<dbReference type="OMA" id="CKEMNRL"/>
<dbReference type="OrthoDB" id="288590at2759"/>
<keyword evidence="2 6" id="KW-0479">Metal-binding</keyword>
<evidence type="ECO:0000256" key="2">
    <source>
        <dbReference type="ARBA" id="ARBA00022723"/>
    </source>
</evidence>
<dbReference type="PANTHER" id="PTHR47990">
    <property type="entry name" value="2-OXOGLUTARATE (2OG) AND FE(II)-DEPENDENT OXYGENASE SUPERFAMILY PROTEIN-RELATED"/>
    <property type="match status" value="1"/>
</dbReference>
<evidence type="ECO:0000256" key="5">
    <source>
        <dbReference type="ARBA" id="ARBA00050508"/>
    </source>
</evidence>
<evidence type="ECO:0000313" key="8">
    <source>
        <dbReference type="EMBL" id="KAH7297002.1"/>
    </source>
</evidence>
<dbReference type="Pfam" id="PF03171">
    <property type="entry name" value="2OG-FeII_Oxy"/>
    <property type="match status" value="1"/>
</dbReference>
<evidence type="ECO:0000256" key="3">
    <source>
        <dbReference type="ARBA" id="ARBA00023002"/>
    </source>
</evidence>
<gene>
    <name evidence="8" type="ORF">KP509_26G048700</name>
</gene>
<comment type="catalytic activity">
    <reaction evidence="5">
        <text>gibberellin A12 + 2 2-oxoglutarate + 3 O2 + H(+) = gibberellin A9 + 2 succinate + 3 CO2 + 2 H2O</text>
        <dbReference type="Rhea" id="RHEA:60772"/>
        <dbReference type="ChEBI" id="CHEBI:15377"/>
        <dbReference type="ChEBI" id="CHEBI:15378"/>
        <dbReference type="ChEBI" id="CHEBI:15379"/>
        <dbReference type="ChEBI" id="CHEBI:16526"/>
        <dbReference type="ChEBI" id="CHEBI:16810"/>
        <dbReference type="ChEBI" id="CHEBI:30031"/>
        <dbReference type="ChEBI" id="CHEBI:58627"/>
        <dbReference type="ChEBI" id="CHEBI:73255"/>
    </reaction>
    <physiologicalReaction direction="left-to-right" evidence="5">
        <dbReference type="Rhea" id="RHEA:60773"/>
    </physiologicalReaction>
</comment>
<dbReference type="GO" id="GO:0016491">
    <property type="term" value="F:oxidoreductase activity"/>
    <property type="evidence" value="ECO:0007669"/>
    <property type="project" value="UniProtKB-KW"/>
</dbReference>
<dbReference type="FunFam" id="2.60.120.330:FF:000003">
    <property type="entry name" value="Gibberellin 20 oxidase 2"/>
    <property type="match status" value="1"/>
</dbReference>
<dbReference type="SUPFAM" id="SSF51197">
    <property type="entry name" value="Clavaminate synthase-like"/>
    <property type="match status" value="1"/>
</dbReference>
<dbReference type="InterPro" id="IPR005123">
    <property type="entry name" value="Oxoglu/Fe-dep_dioxygenase_dom"/>
</dbReference>
<organism evidence="8 9">
    <name type="scientific">Ceratopteris richardii</name>
    <name type="common">Triangle waterfern</name>
    <dbReference type="NCBI Taxonomy" id="49495"/>
    <lineage>
        <taxon>Eukaryota</taxon>
        <taxon>Viridiplantae</taxon>
        <taxon>Streptophyta</taxon>
        <taxon>Embryophyta</taxon>
        <taxon>Tracheophyta</taxon>
        <taxon>Polypodiopsida</taxon>
        <taxon>Polypodiidae</taxon>
        <taxon>Polypodiales</taxon>
        <taxon>Pteridineae</taxon>
        <taxon>Pteridaceae</taxon>
        <taxon>Parkerioideae</taxon>
        <taxon>Ceratopteris</taxon>
    </lineage>
</organism>
<name>A0A8T2RKI1_CERRI</name>
<evidence type="ECO:0000313" key="9">
    <source>
        <dbReference type="Proteomes" id="UP000825935"/>
    </source>
</evidence>
<dbReference type="InterPro" id="IPR027443">
    <property type="entry name" value="IPNS-like_sf"/>
</dbReference>
<comment type="cofactor">
    <cofactor evidence="1">
        <name>L-ascorbate</name>
        <dbReference type="ChEBI" id="CHEBI:38290"/>
    </cofactor>
</comment>